<accession>A0A2I7KGS4</accession>
<geneLocation type="plasmid" evidence="2">
    <name>pp88_e</name>
</geneLocation>
<proteinExistence type="predicted"/>
<dbReference type="GeneID" id="31848633"/>
<protein>
    <submittedName>
        <fullName evidence="1">Uncharacterized protein</fullName>
    </submittedName>
</protein>
<dbReference type="Proteomes" id="UP000236447">
    <property type="component" value="Plasmid pP88_e"/>
</dbReference>
<dbReference type="EMBL" id="CP010730">
    <property type="protein sequence ID" value="AUR01800.1"/>
    <property type="molecule type" value="Genomic_DNA"/>
</dbReference>
<reference evidence="1 2" key="1">
    <citation type="journal article" date="2017" name="Front. Microbiol.">
        <title>Phaeobacter piscinae sp. nov., a species of the Roseobacter group and potential aquaculture probiont.</title>
        <authorList>
            <person name="Sonnenschein E.C."/>
            <person name="Phippen C.B.W."/>
            <person name="Nielsen K.F."/>
            <person name="Mateiu R.V."/>
            <person name="Melchiorsen J."/>
            <person name="Gram L."/>
            <person name="Overmann J."/>
            <person name="Freese H.M."/>
        </authorList>
    </citation>
    <scope>NUCLEOTIDE SEQUENCE [LARGE SCALE GENOMIC DNA]</scope>
    <source>
        <strain evidence="1 2">P88</strain>
        <plasmid evidence="2">pp88_e</plasmid>
    </source>
</reference>
<evidence type="ECO:0000313" key="2">
    <source>
        <dbReference type="Proteomes" id="UP000236447"/>
    </source>
</evidence>
<organism evidence="1 2">
    <name type="scientific">Phaeobacter inhibens</name>
    <dbReference type="NCBI Taxonomy" id="221822"/>
    <lineage>
        <taxon>Bacteria</taxon>
        <taxon>Pseudomonadati</taxon>
        <taxon>Pseudomonadota</taxon>
        <taxon>Alphaproteobacteria</taxon>
        <taxon>Rhodobacterales</taxon>
        <taxon>Roseobacteraceae</taxon>
        <taxon>Phaeobacter</taxon>
    </lineage>
</organism>
<keyword evidence="1" id="KW-0614">Plasmid</keyword>
<sequence>MQEEITATAQLVYSCSANDSLTAQGDSIHDDLLRLLDADSTTGVECCGVTIQHLSPEALTYGNAEARQGAIRQSDRIKAALQDLYIDTEEARELLIYALCDLRHFADQHGLAFGRHDKDAHQYYREERQAEPEALGQ</sequence>
<dbReference type="RefSeq" id="WP_024099635.1">
    <property type="nucleotide sequence ID" value="NZ_CP010730.1"/>
</dbReference>
<name>A0A2I7KGS4_9RHOB</name>
<gene>
    <name evidence="1" type="ORF">PhaeoP88_04488</name>
</gene>
<evidence type="ECO:0000313" key="1">
    <source>
        <dbReference type="EMBL" id="AUR01800.1"/>
    </source>
</evidence>
<reference evidence="1 2" key="2">
    <citation type="journal article" date="2017" name="Genome Biol. Evol.">
        <title>Trajectories and Drivers of Genome Evolution in Surface-Associated Marine Phaeobacter.</title>
        <authorList>
            <person name="Freese H.M."/>
            <person name="Sikorski J."/>
            <person name="Bunk B."/>
            <person name="Scheuner C."/>
            <person name="Meier-Kolthoff J.P."/>
            <person name="Sproer C."/>
            <person name="Gram L."/>
            <person name="Overmann J."/>
        </authorList>
    </citation>
    <scope>NUCLEOTIDE SEQUENCE [LARGE SCALE GENOMIC DNA]</scope>
    <source>
        <strain evidence="1 2">P88</strain>
        <plasmid evidence="2">pp88_e</plasmid>
    </source>
</reference>
<dbReference type="AlphaFoldDB" id="A0A2I7KGS4"/>